<feature type="domain" description="HTH araC/xylS-type" evidence="4">
    <location>
        <begin position="245"/>
        <end position="342"/>
    </location>
</feature>
<dbReference type="PATRIC" id="fig|1217705.3.peg.444"/>
<protein>
    <recommendedName>
        <fullName evidence="4">HTH araC/xylS-type domain-containing protein</fullName>
    </recommendedName>
</protein>
<dbReference type="AlphaFoldDB" id="N9NQE3"/>
<name>N9NQE3_9GAMM</name>
<dbReference type="SMART" id="SM00342">
    <property type="entry name" value="HTH_ARAC"/>
    <property type="match status" value="1"/>
</dbReference>
<dbReference type="HOGENOM" id="CLU_047522_3_0_6"/>
<dbReference type="PANTHER" id="PTHR47894:SF1">
    <property type="entry name" value="HTH-TYPE TRANSCRIPTIONAL REGULATOR VQSM"/>
    <property type="match status" value="1"/>
</dbReference>
<dbReference type="InterPro" id="IPR018060">
    <property type="entry name" value="HTH_AraC"/>
</dbReference>
<keyword evidence="2" id="KW-0238">DNA-binding</keyword>
<dbReference type="GO" id="GO:0005829">
    <property type="term" value="C:cytosol"/>
    <property type="evidence" value="ECO:0007669"/>
    <property type="project" value="TreeGrafter"/>
</dbReference>
<reference evidence="5 6" key="1">
    <citation type="submission" date="2013-02" db="EMBL/GenBank/DDBJ databases">
        <title>The Genome Sequence of Acinetobacter sp. ANC 3862.</title>
        <authorList>
            <consortium name="The Broad Institute Genome Sequencing Platform"/>
            <consortium name="The Broad Institute Genome Sequencing Center for Infectious Disease"/>
            <person name="Cerqueira G."/>
            <person name="Feldgarden M."/>
            <person name="Courvalin P."/>
            <person name="Perichon B."/>
            <person name="Grillot-Courvalin C."/>
            <person name="Clermont D."/>
            <person name="Rocha E."/>
            <person name="Yoon E.-J."/>
            <person name="Nemec A."/>
            <person name="Walker B."/>
            <person name="Young S.K."/>
            <person name="Zeng Q."/>
            <person name="Gargeya S."/>
            <person name="Fitzgerald M."/>
            <person name="Haas B."/>
            <person name="Abouelleil A."/>
            <person name="Alvarado L."/>
            <person name="Arachchi H.M."/>
            <person name="Berlin A.M."/>
            <person name="Chapman S.B."/>
            <person name="Dewar J."/>
            <person name="Goldberg J."/>
            <person name="Griggs A."/>
            <person name="Gujja S."/>
            <person name="Hansen M."/>
            <person name="Howarth C."/>
            <person name="Imamovic A."/>
            <person name="Larimer J."/>
            <person name="McCowan C."/>
            <person name="Murphy C."/>
            <person name="Neiman D."/>
            <person name="Pearson M."/>
            <person name="Priest M."/>
            <person name="Roberts A."/>
            <person name="Saif S."/>
            <person name="Shea T."/>
            <person name="Sisk P."/>
            <person name="Sykes S."/>
            <person name="Wortman J."/>
            <person name="Nusbaum C."/>
            <person name="Birren B."/>
        </authorList>
    </citation>
    <scope>NUCLEOTIDE SEQUENCE [LARGE SCALE GENOMIC DNA]</scope>
    <source>
        <strain evidence="5 6">ANC 3862</strain>
    </source>
</reference>
<evidence type="ECO:0000313" key="6">
    <source>
        <dbReference type="Proteomes" id="UP000013248"/>
    </source>
</evidence>
<accession>N9NQE3</accession>
<dbReference type="Pfam" id="PF12833">
    <property type="entry name" value="HTH_18"/>
    <property type="match status" value="1"/>
</dbReference>
<dbReference type="SUPFAM" id="SSF46689">
    <property type="entry name" value="Homeodomain-like"/>
    <property type="match status" value="1"/>
</dbReference>
<dbReference type="Pfam" id="PF12625">
    <property type="entry name" value="Arabinose_bd"/>
    <property type="match status" value="1"/>
</dbReference>
<dbReference type="PANTHER" id="PTHR47894">
    <property type="entry name" value="HTH-TYPE TRANSCRIPTIONAL REGULATOR GADX"/>
    <property type="match status" value="1"/>
</dbReference>
<dbReference type="EMBL" id="APRP01000005">
    <property type="protein sequence ID" value="ENX04130.1"/>
    <property type="molecule type" value="Genomic_DNA"/>
</dbReference>
<evidence type="ECO:0000256" key="2">
    <source>
        <dbReference type="ARBA" id="ARBA00023125"/>
    </source>
</evidence>
<dbReference type="RefSeq" id="WP_005214794.1">
    <property type="nucleotide sequence ID" value="NZ_JAKZFX010000009.1"/>
</dbReference>
<evidence type="ECO:0000256" key="3">
    <source>
        <dbReference type="ARBA" id="ARBA00023163"/>
    </source>
</evidence>
<dbReference type="GO" id="GO:0000976">
    <property type="term" value="F:transcription cis-regulatory region binding"/>
    <property type="evidence" value="ECO:0007669"/>
    <property type="project" value="TreeGrafter"/>
</dbReference>
<organism evidence="5 6">
    <name type="scientific">Acinetobacter modestus</name>
    <dbReference type="NCBI Taxonomy" id="1776740"/>
    <lineage>
        <taxon>Bacteria</taxon>
        <taxon>Pseudomonadati</taxon>
        <taxon>Pseudomonadota</taxon>
        <taxon>Gammaproteobacteria</taxon>
        <taxon>Moraxellales</taxon>
        <taxon>Moraxellaceae</taxon>
        <taxon>Acinetobacter</taxon>
    </lineage>
</organism>
<dbReference type="InterPro" id="IPR009057">
    <property type="entry name" value="Homeodomain-like_sf"/>
</dbReference>
<gene>
    <name evidence="5" type="ORF">F900_00469</name>
</gene>
<dbReference type="PROSITE" id="PS01124">
    <property type="entry name" value="HTH_ARAC_FAMILY_2"/>
    <property type="match status" value="1"/>
</dbReference>
<evidence type="ECO:0000259" key="4">
    <source>
        <dbReference type="PROSITE" id="PS01124"/>
    </source>
</evidence>
<dbReference type="GO" id="GO:0003700">
    <property type="term" value="F:DNA-binding transcription factor activity"/>
    <property type="evidence" value="ECO:0007669"/>
    <property type="project" value="InterPro"/>
</dbReference>
<dbReference type="STRING" id="1217705.F900_00469"/>
<evidence type="ECO:0000256" key="1">
    <source>
        <dbReference type="ARBA" id="ARBA00023015"/>
    </source>
</evidence>
<dbReference type="Gene3D" id="1.10.10.60">
    <property type="entry name" value="Homeodomain-like"/>
    <property type="match status" value="1"/>
</dbReference>
<dbReference type="Proteomes" id="UP000013248">
    <property type="component" value="Unassembled WGS sequence"/>
</dbReference>
<dbReference type="InterPro" id="IPR032687">
    <property type="entry name" value="AraC-type_N"/>
</dbReference>
<comment type="caution">
    <text evidence="5">The sequence shown here is derived from an EMBL/GenBank/DDBJ whole genome shotgun (WGS) entry which is preliminary data.</text>
</comment>
<keyword evidence="3" id="KW-0804">Transcription</keyword>
<dbReference type="eggNOG" id="COG2207">
    <property type="taxonomic scope" value="Bacteria"/>
</dbReference>
<evidence type="ECO:0000313" key="5">
    <source>
        <dbReference type="EMBL" id="ENX04130.1"/>
    </source>
</evidence>
<proteinExistence type="predicted"/>
<keyword evidence="1" id="KW-0805">Transcription regulation</keyword>
<sequence length="348" mass="39768">MSDFGYLFFSEEKATIPISYSRIIGRILGLQIRDLPQLLKFTVISVDTFLHDDIYITQQAQVQILRNASMLSNDPYLGLKIGRALSSSTHGAMGFLINSSPNLMAALEAAQHFMPTRMSLIDLHIQKSSSFVECLINFDSCVESDLTVMLSEIIAGIFFEHAEFLTGKPLEEIEINFQHTQPNYPYQDYLAGHHQFSQSNFNIRIPQHICQIPNSCASHQSYLLANHECEKLLNQLNTHKTSTTYQVQKLLLSERLGDMNENDIASSLFISKRTLHRQLRKENTSFNEIRKNLLSKQASMYLSNSNISIDAIAALLGYHDASNFRRAFRSWFNTTPHDYRKNFNSRSN</sequence>